<dbReference type="Proteomes" id="UP000612956">
    <property type="component" value="Unassembled WGS sequence"/>
</dbReference>
<dbReference type="PROSITE" id="PS51819">
    <property type="entry name" value="VOC"/>
    <property type="match status" value="1"/>
</dbReference>
<sequence>MSVKLGSIVIPVSDLDAAKHIYSALFGEPHTDTAYYVGYSVDGLEVGLNPNGDVAQGPVAYTAVPDVDAAKKAVIDAGASEIAPPREVSPGVRVCVLEDTDANPFGLIGK</sequence>
<evidence type="ECO:0000313" key="2">
    <source>
        <dbReference type="EMBL" id="GGK57781.1"/>
    </source>
</evidence>
<dbReference type="AlphaFoldDB" id="A0A917VAY1"/>
<dbReference type="InterPro" id="IPR037523">
    <property type="entry name" value="VOC_core"/>
</dbReference>
<organism evidence="2 3">
    <name type="scientific">Nocardia camponoti</name>
    <dbReference type="NCBI Taxonomy" id="1616106"/>
    <lineage>
        <taxon>Bacteria</taxon>
        <taxon>Bacillati</taxon>
        <taxon>Actinomycetota</taxon>
        <taxon>Actinomycetes</taxon>
        <taxon>Mycobacteriales</taxon>
        <taxon>Nocardiaceae</taxon>
        <taxon>Nocardia</taxon>
    </lineage>
</organism>
<dbReference type="SUPFAM" id="SSF54593">
    <property type="entry name" value="Glyoxalase/Bleomycin resistance protein/Dihydroxybiphenyl dioxygenase"/>
    <property type="match status" value="1"/>
</dbReference>
<evidence type="ECO:0000313" key="3">
    <source>
        <dbReference type="Proteomes" id="UP000612956"/>
    </source>
</evidence>
<gene>
    <name evidence="2" type="ORF">GCM10011591_32470</name>
</gene>
<accession>A0A917VAY1</accession>
<reference evidence="2" key="1">
    <citation type="journal article" date="2014" name="Int. J. Syst. Evol. Microbiol.">
        <title>Complete genome sequence of Corynebacterium casei LMG S-19264T (=DSM 44701T), isolated from a smear-ripened cheese.</title>
        <authorList>
            <consortium name="US DOE Joint Genome Institute (JGI-PGF)"/>
            <person name="Walter F."/>
            <person name="Albersmeier A."/>
            <person name="Kalinowski J."/>
            <person name="Ruckert C."/>
        </authorList>
    </citation>
    <scope>NUCLEOTIDE SEQUENCE</scope>
    <source>
        <strain evidence="2">CGMCC 4.7278</strain>
    </source>
</reference>
<name>A0A917VAY1_9NOCA</name>
<dbReference type="EMBL" id="BMMW01000003">
    <property type="protein sequence ID" value="GGK57781.1"/>
    <property type="molecule type" value="Genomic_DNA"/>
</dbReference>
<comment type="caution">
    <text evidence="2">The sequence shown here is derived from an EMBL/GenBank/DDBJ whole genome shotgun (WGS) entry which is preliminary data.</text>
</comment>
<evidence type="ECO:0000259" key="1">
    <source>
        <dbReference type="PROSITE" id="PS51819"/>
    </source>
</evidence>
<dbReference type="InterPro" id="IPR029068">
    <property type="entry name" value="Glyas_Bleomycin-R_OHBP_Dase"/>
</dbReference>
<feature type="domain" description="VOC" evidence="1">
    <location>
        <begin position="4"/>
        <end position="110"/>
    </location>
</feature>
<protein>
    <submittedName>
        <fullName evidence="2">Glyoxalase</fullName>
    </submittedName>
</protein>
<dbReference type="Gene3D" id="3.10.180.10">
    <property type="entry name" value="2,3-Dihydroxybiphenyl 1,2-Dioxygenase, domain 1"/>
    <property type="match status" value="1"/>
</dbReference>
<reference evidence="2" key="2">
    <citation type="submission" date="2020-09" db="EMBL/GenBank/DDBJ databases">
        <authorList>
            <person name="Sun Q."/>
            <person name="Zhou Y."/>
        </authorList>
    </citation>
    <scope>NUCLEOTIDE SEQUENCE</scope>
    <source>
        <strain evidence="2">CGMCC 4.7278</strain>
    </source>
</reference>
<keyword evidence="3" id="KW-1185">Reference proteome</keyword>
<dbReference type="RefSeq" id="WP_188829852.1">
    <property type="nucleotide sequence ID" value="NZ_BMMW01000003.1"/>
</dbReference>
<proteinExistence type="predicted"/>